<comment type="caution">
    <text evidence="2">The sequence shown here is derived from an EMBL/GenBank/DDBJ whole genome shotgun (WGS) entry which is preliminary data.</text>
</comment>
<evidence type="ECO:0000313" key="3">
    <source>
        <dbReference type="Proteomes" id="UP000231501"/>
    </source>
</evidence>
<dbReference type="Gene3D" id="1.10.287.110">
    <property type="entry name" value="DnaJ domain"/>
    <property type="match status" value="1"/>
</dbReference>
<evidence type="ECO:0000256" key="1">
    <source>
        <dbReference type="SAM" id="Coils"/>
    </source>
</evidence>
<dbReference type="RefSeq" id="WP_099861035.1">
    <property type="nucleotide sequence ID" value="NZ_PEOG01000017.1"/>
</dbReference>
<dbReference type="InterPro" id="IPR001623">
    <property type="entry name" value="DnaJ_domain"/>
</dbReference>
<name>A0A2G9CB74_9BURK</name>
<dbReference type="EMBL" id="PEOG01000017">
    <property type="protein sequence ID" value="PIM53688.1"/>
    <property type="molecule type" value="Genomic_DNA"/>
</dbReference>
<keyword evidence="3" id="KW-1185">Reference proteome</keyword>
<dbReference type="AlphaFoldDB" id="A0A2G9CB74"/>
<dbReference type="CDD" id="cd06257">
    <property type="entry name" value="DnaJ"/>
    <property type="match status" value="1"/>
</dbReference>
<reference evidence="2 3" key="1">
    <citation type="submission" date="2017-11" db="EMBL/GenBank/DDBJ databases">
        <title>Draft genome sequence of Mitsuaria sp. HWN-4.</title>
        <authorList>
            <person name="Gundlapally S.R."/>
        </authorList>
    </citation>
    <scope>NUCLEOTIDE SEQUENCE [LARGE SCALE GENOMIC DNA]</scope>
    <source>
        <strain evidence="2 3">HWN-4</strain>
    </source>
</reference>
<feature type="coiled-coil region" evidence="1">
    <location>
        <begin position="18"/>
        <end position="45"/>
    </location>
</feature>
<dbReference type="SUPFAM" id="SSF46565">
    <property type="entry name" value="Chaperone J-domain"/>
    <property type="match status" value="1"/>
</dbReference>
<organism evidence="2 3">
    <name type="scientific">Roseateles chitinivorans</name>
    <dbReference type="NCBI Taxonomy" id="2917965"/>
    <lineage>
        <taxon>Bacteria</taxon>
        <taxon>Pseudomonadati</taxon>
        <taxon>Pseudomonadota</taxon>
        <taxon>Betaproteobacteria</taxon>
        <taxon>Burkholderiales</taxon>
        <taxon>Sphaerotilaceae</taxon>
        <taxon>Roseateles</taxon>
    </lineage>
</organism>
<sequence>MLSQAITPREFERRREQLVELQRFLASQEAEYAECRQRMQRFVDRYVAALGPLYMELDALESQLYCAMRYLHDALARNGLDTRAPESPRATAMPHLPVLPAGAPLPAEPEGGLVQVGPPPLKTLYRRAAKRLHPDLAPDEDERARRERKMAEVNEAYAAGDRGRLEALLLAAGESLVKVRGGDADAVMEWLRSAERAVQGRLRVVQAHTALLKNHTMHALGESIERAERKGLDPLGIMASRLRAQITERRQELYIGQRLQPESSMAEAFLRQRQQRLGGGIAAI</sequence>
<evidence type="ECO:0008006" key="4">
    <source>
        <dbReference type="Google" id="ProtNLM"/>
    </source>
</evidence>
<evidence type="ECO:0000313" key="2">
    <source>
        <dbReference type="EMBL" id="PIM53688.1"/>
    </source>
</evidence>
<gene>
    <name evidence="2" type="ORF">CS062_07950</name>
</gene>
<dbReference type="OrthoDB" id="9150739at2"/>
<protein>
    <recommendedName>
        <fullName evidence="4">Molecular chaperone DnaJ</fullName>
    </recommendedName>
</protein>
<accession>A0A2G9CB74</accession>
<dbReference type="InterPro" id="IPR036869">
    <property type="entry name" value="J_dom_sf"/>
</dbReference>
<proteinExistence type="predicted"/>
<keyword evidence="1" id="KW-0175">Coiled coil</keyword>
<dbReference type="Proteomes" id="UP000231501">
    <property type="component" value="Unassembled WGS sequence"/>
</dbReference>